<feature type="domain" description="Helix-turn-helix" evidence="1">
    <location>
        <begin position="19"/>
        <end position="65"/>
    </location>
</feature>
<organism evidence="2 3">
    <name type="scientific">Anatilimnocola aggregata</name>
    <dbReference type="NCBI Taxonomy" id="2528021"/>
    <lineage>
        <taxon>Bacteria</taxon>
        <taxon>Pseudomonadati</taxon>
        <taxon>Planctomycetota</taxon>
        <taxon>Planctomycetia</taxon>
        <taxon>Pirellulales</taxon>
        <taxon>Pirellulaceae</taxon>
        <taxon>Anatilimnocola</taxon>
    </lineage>
</organism>
<gene>
    <name evidence="2" type="ORF">ETAA8_36100</name>
</gene>
<dbReference type="AlphaFoldDB" id="A0A517YE46"/>
<dbReference type="OrthoDB" id="165175at2"/>
<dbReference type="NCBIfam" id="TIGR01764">
    <property type="entry name" value="excise"/>
    <property type="match status" value="1"/>
</dbReference>
<evidence type="ECO:0000313" key="3">
    <source>
        <dbReference type="Proteomes" id="UP000315017"/>
    </source>
</evidence>
<protein>
    <submittedName>
        <fullName evidence="2">Helix-turn-helix domain protein</fullName>
    </submittedName>
</protein>
<evidence type="ECO:0000313" key="2">
    <source>
        <dbReference type="EMBL" id="QDU28508.1"/>
    </source>
</evidence>
<sequence length="72" mass="8094">MARALEKPAETVEGRLCPIRDVARYLSLSRSKIYAMMDAGELPYVKLGKSRRVNWTDVLKLIADNTIGRAQS</sequence>
<proteinExistence type="predicted"/>
<reference evidence="2 3" key="1">
    <citation type="submission" date="2019-02" db="EMBL/GenBank/DDBJ databases">
        <title>Deep-cultivation of Planctomycetes and their phenomic and genomic characterization uncovers novel biology.</title>
        <authorList>
            <person name="Wiegand S."/>
            <person name="Jogler M."/>
            <person name="Boedeker C."/>
            <person name="Pinto D."/>
            <person name="Vollmers J."/>
            <person name="Rivas-Marin E."/>
            <person name="Kohn T."/>
            <person name="Peeters S.H."/>
            <person name="Heuer A."/>
            <person name="Rast P."/>
            <person name="Oberbeckmann S."/>
            <person name="Bunk B."/>
            <person name="Jeske O."/>
            <person name="Meyerdierks A."/>
            <person name="Storesund J.E."/>
            <person name="Kallscheuer N."/>
            <person name="Luecker S."/>
            <person name="Lage O.M."/>
            <person name="Pohl T."/>
            <person name="Merkel B.J."/>
            <person name="Hornburger P."/>
            <person name="Mueller R.-W."/>
            <person name="Bruemmer F."/>
            <person name="Labrenz M."/>
            <person name="Spormann A.M."/>
            <person name="Op den Camp H."/>
            <person name="Overmann J."/>
            <person name="Amann R."/>
            <person name="Jetten M.S.M."/>
            <person name="Mascher T."/>
            <person name="Medema M.H."/>
            <person name="Devos D.P."/>
            <person name="Kaster A.-K."/>
            <person name="Ovreas L."/>
            <person name="Rohde M."/>
            <person name="Galperin M.Y."/>
            <person name="Jogler C."/>
        </authorList>
    </citation>
    <scope>NUCLEOTIDE SEQUENCE [LARGE SCALE GENOMIC DNA]</scope>
    <source>
        <strain evidence="2 3">ETA_A8</strain>
    </source>
</reference>
<accession>A0A517YE46</accession>
<dbReference type="Proteomes" id="UP000315017">
    <property type="component" value="Chromosome"/>
</dbReference>
<dbReference type="Pfam" id="PF12728">
    <property type="entry name" value="HTH_17"/>
    <property type="match status" value="1"/>
</dbReference>
<dbReference type="GO" id="GO:0003677">
    <property type="term" value="F:DNA binding"/>
    <property type="evidence" value="ECO:0007669"/>
    <property type="project" value="InterPro"/>
</dbReference>
<keyword evidence="3" id="KW-1185">Reference proteome</keyword>
<dbReference type="InterPro" id="IPR010093">
    <property type="entry name" value="SinI_DNA-bd"/>
</dbReference>
<dbReference type="InterPro" id="IPR009061">
    <property type="entry name" value="DNA-bd_dom_put_sf"/>
</dbReference>
<dbReference type="RefSeq" id="WP_145090917.1">
    <property type="nucleotide sequence ID" value="NZ_CP036274.1"/>
</dbReference>
<evidence type="ECO:0000259" key="1">
    <source>
        <dbReference type="Pfam" id="PF12728"/>
    </source>
</evidence>
<dbReference type="InterPro" id="IPR041657">
    <property type="entry name" value="HTH_17"/>
</dbReference>
<dbReference type="KEGG" id="aagg:ETAA8_36100"/>
<dbReference type="EMBL" id="CP036274">
    <property type="protein sequence ID" value="QDU28508.1"/>
    <property type="molecule type" value="Genomic_DNA"/>
</dbReference>
<dbReference type="SUPFAM" id="SSF46955">
    <property type="entry name" value="Putative DNA-binding domain"/>
    <property type="match status" value="1"/>
</dbReference>
<name>A0A517YE46_9BACT</name>